<organism evidence="3 4">
    <name type="scientific">Erythranthe guttata</name>
    <name type="common">Yellow monkey flower</name>
    <name type="synonym">Mimulus guttatus</name>
    <dbReference type="NCBI Taxonomy" id="4155"/>
    <lineage>
        <taxon>Eukaryota</taxon>
        <taxon>Viridiplantae</taxon>
        <taxon>Streptophyta</taxon>
        <taxon>Embryophyta</taxon>
        <taxon>Tracheophyta</taxon>
        <taxon>Spermatophyta</taxon>
        <taxon>Magnoliopsida</taxon>
        <taxon>eudicotyledons</taxon>
        <taxon>Gunneridae</taxon>
        <taxon>Pentapetalae</taxon>
        <taxon>asterids</taxon>
        <taxon>lamiids</taxon>
        <taxon>Lamiales</taxon>
        <taxon>Phrymaceae</taxon>
        <taxon>Erythranthe</taxon>
    </lineage>
</organism>
<keyword evidence="2" id="KW-1133">Transmembrane helix</keyword>
<reference evidence="3 4" key="1">
    <citation type="journal article" date="2013" name="Proc. Natl. Acad. Sci. U.S.A.">
        <title>Fine-scale variation in meiotic recombination in Mimulus inferred from population shotgun sequencing.</title>
        <authorList>
            <person name="Hellsten U."/>
            <person name="Wright K.M."/>
            <person name="Jenkins J."/>
            <person name="Shu S."/>
            <person name="Yuan Y."/>
            <person name="Wessler S.R."/>
            <person name="Schmutz J."/>
            <person name="Willis J.H."/>
            <person name="Rokhsar D.S."/>
        </authorList>
    </citation>
    <scope>NUCLEOTIDE SEQUENCE [LARGE SCALE GENOMIC DNA]</scope>
    <source>
        <strain evidence="4">cv. DUN x IM62</strain>
    </source>
</reference>
<dbReference type="InterPro" id="IPR000760">
    <property type="entry name" value="Inositol_monophosphatase-like"/>
</dbReference>
<dbReference type="PANTHER" id="PTHR20854:SF4">
    <property type="entry name" value="INOSITOL-1-MONOPHOSPHATASE-RELATED"/>
    <property type="match status" value="1"/>
</dbReference>
<feature type="transmembrane region" description="Helical" evidence="2">
    <location>
        <begin position="97"/>
        <end position="120"/>
    </location>
</feature>
<keyword evidence="2" id="KW-0812">Transmembrane</keyword>
<dbReference type="GO" id="GO:0008934">
    <property type="term" value="F:inositol monophosphate 1-phosphatase activity"/>
    <property type="evidence" value="ECO:0000318"/>
    <property type="project" value="GO_Central"/>
</dbReference>
<name>A0A022QIB7_ERYGU</name>
<evidence type="ECO:0000256" key="2">
    <source>
        <dbReference type="SAM" id="Phobius"/>
    </source>
</evidence>
<evidence type="ECO:0000256" key="1">
    <source>
        <dbReference type="ARBA" id="ARBA00009759"/>
    </source>
</evidence>
<dbReference type="Pfam" id="PF00459">
    <property type="entry name" value="Inositol_P"/>
    <property type="match status" value="1"/>
</dbReference>
<proteinExistence type="inferred from homology"/>
<protein>
    <submittedName>
        <fullName evidence="3">Uncharacterized protein</fullName>
    </submittedName>
</protein>
<keyword evidence="2" id="KW-0472">Membrane</keyword>
<comment type="similarity">
    <text evidence="1">Belongs to the inositol monophosphatase superfamily.</text>
</comment>
<dbReference type="GO" id="GO:0007165">
    <property type="term" value="P:signal transduction"/>
    <property type="evidence" value="ECO:0000318"/>
    <property type="project" value="GO_Central"/>
</dbReference>
<dbReference type="AlphaFoldDB" id="A0A022QIB7"/>
<accession>A0A022QIB7</accession>
<dbReference type="STRING" id="4155.A0A022QIB7"/>
<gene>
    <name evidence="3" type="ORF">MIMGU_mgv1a025122mg</name>
</gene>
<dbReference type="GO" id="GO:0006020">
    <property type="term" value="P:inositol metabolic process"/>
    <property type="evidence" value="ECO:0000318"/>
    <property type="project" value="GO_Central"/>
</dbReference>
<dbReference type="Gene3D" id="3.30.540.10">
    <property type="entry name" value="Fructose-1,6-Bisphosphatase, subunit A, domain 1"/>
    <property type="match status" value="1"/>
</dbReference>
<evidence type="ECO:0000313" key="3">
    <source>
        <dbReference type="EMBL" id="EYU26963.1"/>
    </source>
</evidence>
<dbReference type="EMBL" id="KI631546">
    <property type="protein sequence ID" value="EYU26963.1"/>
    <property type="molecule type" value="Genomic_DNA"/>
</dbReference>
<sequence>MVDSSVEIGDRRRRSSVEDFLAAAVDAGKSAGRCNSLWVLRDEKGGAQRRGKILAYFDLLIYFIGEETTAAFGTTELTDEPTWIVDPLYGTANFVHGYFYVPISSCKLVFLISIGVYVYLNTLFLAQIRKHGFGKVYVQYEGGWRVASLLSHPVC</sequence>
<dbReference type="PANTHER" id="PTHR20854">
    <property type="entry name" value="INOSITOL MONOPHOSPHATASE"/>
    <property type="match status" value="1"/>
</dbReference>
<dbReference type="Proteomes" id="UP000030748">
    <property type="component" value="Unassembled WGS sequence"/>
</dbReference>
<dbReference type="SUPFAM" id="SSF56655">
    <property type="entry name" value="Carbohydrate phosphatase"/>
    <property type="match status" value="1"/>
</dbReference>
<evidence type="ECO:0000313" key="4">
    <source>
        <dbReference type="Proteomes" id="UP000030748"/>
    </source>
</evidence>
<keyword evidence="4" id="KW-1185">Reference proteome</keyword>